<dbReference type="Proteomes" id="UP000244722">
    <property type="component" value="Unassembled WGS sequence"/>
</dbReference>
<keyword evidence="2" id="KW-1185">Reference proteome</keyword>
<sequence>MNPRCYIELAGSAFYSPRVPSIEVADENIEAIVLKHISFNGLEEGPLRFTHAPGEAARKAIWEATSVYGSDRSAIPVEYFGGKPIACLENSERVDGLAVPEDGGKTI</sequence>
<dbReference type="EMBL" id="NESQ01000058">
    <property type="protein sequence ID" value="PUU80749.1"/>
    <property type="molecule type" value="Genomic_DNA"/>
</dbReference>
<gene>
    <name evidence="1" type="ORF">B9Z19DRAFT_1123096</name>
</gene>
<proteinExistence type="predicted"/>
<evidence type="ECO:0000313" key="1">
    <source>
        <dbReference type="EMBL" id="PUU80749.1"/>
    </source>
</evidence>
<reference evidence="1 2" key="1">
    <citation type="submission" date="2017-04" db="EMBL/GenBank/DDBJ databases">
        <title>Draft genome sequence of Tuber borchii Vittad., a whitish edible truffle.</title>
        <authorList>
            <consortium name="DOE Joint Genome Institute"/>
            <person name="Murat C."/>
            <person name="Kuo A."/>
            <person name="Barry K.W."/>
            <person name="Clum A."/>
            <person name="Dockter R.B."/>
            <person name="Fauchery L."/>
            <person name="Iotti M."/>
            <person name="Kohler A."/>
            <person name="Labutti K."/>
            <person name="Lindquist E.A."/>
            <person name="Lipzen A."/>
            <person name="Ohm R.A."/>
            <person name="Wang M."/>
            <person name="Grigoriev I.V."/>
            <person name="Zambonelli A."/>
            <person name="Martin F.M."/>
        </authorList>
    </citation>
    <scope>NUCLEOTIDE SEQUENCE [LARGE SCALE GENOMIC DNA]</scope>
    <source>
        <strain evidence="1 2">Tbo3840</strain>
    </source>
</reference>
<accession>A0A2T6ZZ20</accession>
<evidence type="ECO:0000313" key="2">
    <source>
        <dbReference type="Proteomes" id="UP000244722"/>
    </source>
</evidence>
<protein>
    <submittedName>
        <fullName evidence="1">Uncharacterized protein</fullName>
    </submittedName>
</protein>
<organism evidence="1 2">
    <name type="scientific">Tuber borchii</name>
    <name type="common">White truffle</name>
    <dbReference type="NCBI Taxonomy" id="42251"/>
    <lineage>
        <taxon>Eukaryota</taxon>
        <taxon>Fungi</taxon>
        <taxon>Dikarya</taxon>
        <taxon>Ascomycota</taxon>
        <taxon>Pezizomycotina</taxon>
        <taxon>Pezizomycetes</taxon>
        <taxon>Pezizales</taxon>
        <taxon>Tuberaceae</taxon>
        <taxon>Tuber</taxon>
    </lineage>
</organism>
<comment type="caution">
    <text evidence="1">The sequence shown here is derived from an EMBL/GenBank/DDBJ whole genome shotgun (WGS) entry which is preliminary data.</text>
</comment>
<dbReference type="AlphaFoldDB" id="A0A2T6ZZ20"/>
<name>A0A2T6ZZ20_TUBBO</name>